<evidence type="ECO:0000256" key="2">
    <source>
        <dbReference type="ARBA" id="ARBA00022908"/>
    </source>
</evidence>
<keyword evidence="4" id="KW-0233">DNA recombination</keyword>
<dbReference type="PROSITE" id="PS51898">
    <property type="entry name" value="TYR_RECOMBINASE"/>
    <property type="match status" value="1"/>
</dbReference>
<evidence type="ECO:0000259" key="7">
    <source>
        <dbReference type="PROSITE" id="PS51900"/>
    </source>
</evidence>
<dbReference type="InterPro" id="IPR013762">
    <property type="entry name" value="Integrase-like_cat_sf"/>
</dbReference>
<dbReference type="InterPro" id="IPR044068">
    <property type="entry name" value="CB"/>
</dbReference>
<dbReference type="GO" id="GO:0006310">
    <property type="term" value="P:DNA recombination"/>
    <property type="evidence" value="ECO:0007669"/>
    <property type="project" value="UniProtKB-KW"/>
</dbReference>
<dbReference type="SUPFAM" id="SSF56349">
    <property type="entry name" value="DNA breaking-rejoining enzymes"/>
    <property type="match status" value="1"/>
</dbReference>
<sequence>MSRSFAYALRPVVINAAKPKDKPYALTDGGGLYLEILPTGTKVWRYKFHFEGRRDKITIGRYPAVSLKDARQVHAELMDKVLKGENPKAGRQSRAGGQSATPEQLTFEAYARQWVEETLFYRSAAYRAQQLRWLESHVFPAIGGRPLAAVAPREVLDVLEPLRTTAVTAEGVRSLIQRIYNYAIRNLVADSNPALMVRGAISVPKRTHHKHLLEAEVGRLWRRIPRQGAHFTTLVAVQMLFYTMVRKGELIRSRWIEFDLTAGIWDIPAERMKMRKRHRVYLPRQAVVLLQALQPMTGHQDYVFPTIYASSGRVAPMGEATLNHFFKRIDFGVQGFAPHGVRGTAATLLREHGIRSEVVELLLSHAPRGQVEAAYNHAELGQERRDALQFLADHLDQLAQQSD</sequence>
<dbReference type="InterPro" id="IPR011010">
    <property type="entry name" value="DNA_brk_join_enz"/>
</dbReference>
<dbReference type="PROSITE" id="PS51900">
    <property type="entry name" value="CB"/>
    <property type="match status" value="1"/>
</dbReference>
<evidence type="ECO:0000313" key="8">
    <source>
        <dbReference type="EMBL" id="XDJ53226.1"/>
    </source>
</evidence>
<dbReference type="Pfam" id="PF13356">
    <property type="entry name" value="Arm-DNA-bind_3"/>
    <property type="match status" value="1"/>
</dbReference>
<dbReference type="GO" id="GO:0003677">
    <property type="term" value="F:DNA binding"/>
    <property type="evidence" value="ECO:0007669"/>
    <property type="project" value="UniProtKB-UniRule"/>
</dbReference>
<dbReference type="PANTHER" id="PTHR30629:SF2">
    <property type="entry name" value="PROPHAGE INTEGRASE INTS-RELATED"/>
    <property type="match status" value="1"/>
</dbReference>
<dbReference type="InterPro" id="IPR010998">
    <property type="entry name" value="Integrase_recombinase_N"/>
</dbReference>
<proteinExistence type="inferred from homology"/>
<dbReference type="AlphaFoldDB" id="A0AB39DH69"/>
<dbReference type="Pfam" id="PF22022">
    <property type="entry name" value="Phage_int_M"/>
    <property type="match status" value="1"/>
</dbReference>
<dbReference type="InterPro" id="IPR038488">
    <property type="entry name" value="Integrase_DNA-bd_sf"/>
</dbReference>
<comment type="similarity">
    <text evidence="1">Belongs to the 'phage' integrase family.</text>
</comment>
<evidence type="ECO:0000259" key="6">
    <source>
        <dbReference type="PROSITE" id="PS51898"/>
    </source>
</evidence>
<organism evidence="8">
    <name type="scientific">Castellaniella ginsengisoli</name>
    <dbReference type="NCBI Taxonomy" id="546114"/>
    <lineage>
        <taxon>Bacteria</taxon>
        <taxon>Pseudomonadati</taxon>
        <taxon>Pseudomonadota</taxon>
        <taxon>Betaproteobacteria</taxon>
        <taxon>Burkholderiales</taxon>
        <taxon>Alcaligenaceae</taxon>
        <taxon>Castellaniella</taxon>
    </lineage>
</organism>
<evidence type="ECO:0000256" key="4">
    <source>
        <dbReference type="ARBA" id="ARBA00023172"/>
    </source>
</evidence>
<evidence type="ECO:0000256" key="3">
    <source>
        <dbReference type="ARBA" id="ARBA00023125"/>
    </source>
</evidence>
<dbReference type="InterPro" id="IPR050808">
    <property type="entry name" value="Phage_Integrase"/>
</dbReference>
<feature type="domain" description="Tyr recombinase" evidence="6">
    <location>
        <begin position="207"/>
        <end position="389"/>
    </location>
</feature>
<dbReference type="InterPro" id="IPR053876">
    <property type="entry name" value="Phage_int_M"/>
</dbReference>
<keyword evidence="2" id="KW-0229">DNA integration</keyword>
<dbReference type="CDD" id="cd00801">
    <property type="entry name" value="INT_P4_C"/>
    <property type="match status" value="1"/>
</dbReference>
<protein>
    <submittedName>
        <fullName evidence="8">Integrase arm-type DNA-binding domain-containing protein</fullName>
    </submittedName>
</protein>
<dbReference type="InterPro" id="IPR025166">
    <property type="entry name" value="Integrase_DNA_bind_dom"/>
</dbReference>
<feature type="domain" description="Core-binding (CB)" evidence="7">
    <location>
        <begin position="105"/>
        <end position="184"/>
    </location>
</feature>
<dbReference type="EMBL" id="CP158256">
    <property type="protein sequence ID" value="XDJ53226.1"/>
    <property type="molecule type" value="Genomic_DNA"/>
</dbReference>
<name>A0AB39DH69_9BURK</name>
<dbReference type="PANTHER" id="PTHR30629">
    <property type="entry name" value="PROPHAGE INTEGRASE"/>
    <property type="match status" value="1"/>
</dbReference>
<reference evidence="8" key="1">
    <citation type="submission" date="2024-05" db="EMBL/GenBank/DDBJ databases">
        <authorList>
            <person name="Luo Y.-C."/>
            <person name="Nicholds J."/>
            <person name="Mortimer T."/>
            <person name="Maboni G."/>
        </authorList>
    </citation>
    <scope>NUCLEOTIDE SEQUENCE</scope>
    <source>
        <strain evidence="8">150964</strain>
    </source>
</reference>
<evidence type="ECO:0000256" key="5">
    <source>
        <dbReference type="PROSITE-ProRule" id="PRU01248"/>
    </source>
</evidence>
<accession>A0AB39DH69</accession>
<dbReference type="RefSeq" id="WP_368644378.1">
    <property type="nucleotide sequence ID" value="NZ_CP158256.1"/>
</dbReference>
<evidence type="ECO:0000256" key="1">
    <source>
        <dbReference type="ARBA" id="ARBA00008857"/>
    </source>
</evidence>
<dbReference type="Gene3D" id="3.30.160.390">
    <property type="entry name" value="Integrase, DNA-binding domain"/>
    <property type="match status" value="1"/>
</dbReference>
<dbReference type="Gene3D" id="1.10.443.10">
    <property type="entry name" value="Intergrase catalytic core"/>
    <property type="match status" value="1"/>
</dbReference>
<dbReference type="GO" id="GO:0015074">
    <property type="term" value="P:DNA integration"/>
    <property type="evidence" value="ECO:0007669"/>
    <property type="project" value="UniProtKB-KW"/>
</dbReference>
<dbReference type="Gene3D" id="1.10.150.130">
    <property type="match status" value="1"/>
</dbReference>
<keyword evidence="3 5" id="KW-0238">DNA-binding</keyword>
<dbReference type="Pfam" id="PF00589">
    <property type="entry name" value="Phage_integrase"/>
    <property type="match status" value="1"/>
</dbReference>
<gene>
    <name evidence="8" type="ORF">ABRZ01_01575</name>
</gene>
<dbReference type="InterPro" id="IPR002104">
    <property type="entry name" value="Integrase_catalytic"/>
</dbReference>